<dbReference type="Proteomes" id="UP000275846">
    <property type="component" value="Unassembled WGS sequence"/>
</dbReference>
<dbReference type="STRING" id="70667.A0A183TSA7"/>
<evidence type="ECO:0000313" key="1">
    <source>
        <dbReference type="EMBL" id="VDM05741.1"/>
    </source>
</evidence>
<reference evidence="1 2" key="2">
    <citation type="submission" date="2018-11" db="EMBL/GenBank/DDBJ databases">
        <authorList>
            <consortium name="Pathogen Informatics"/>
        </authorList>
    </citation>
    <scope>NUCLEOTIDE SEQUENCE [LARGE SCALE GENOMIC DNA]</scope>
    <source>
        <strain evidence="1 2">NST_G2</strain>
    </source>
</reference>
<name>A0A183TSA7_SCHSO</name>
<dbReference type="EMBL" id="UYSU01047185">
    <property type="protein sequence ID" value="VDM05741.1"/>
    <property type="molecule type" value="Genomic_DNA"/>
</dbReference>
<dbReference type="WBParaSite" id="SSLN_0002008401-mRNA-1">
    <property type="protein sequence ID" value="SSLN_0002008401-mRNA-1"/>
    <property type="gene ID" value="SSLN_0002008401"/>
</dbReference>
<proteinExistence type="predicted"/>
<dbReference type="Gene3D" id="1.25.40.470">
    <property type="match status" value="1"/>
</dbReference>
<gene>
    <name evidence="1" type="ORF">SSLN_LOCUS19355</name>
</gene>
<sequence length="66" mass="7214">MYLYLESGKLTEAHQIACLGVTDPDWRALAEVALTKMNFNVLELECGGGGGGEENWNTRLCILGLK</sequence>
<protein>
    <submittedName>
        <fullName evidence="1 3">Uncharacterized protein</fullName>
    </submittedName>
</protein>
<reference evidence="3" key="1">
    <citation type="submission" date="2016-06" db="UniProtKB">
        <authorList>
            <consortium name="WormBaseParasite"/>
        </authorList>
    </citation>
    <scope>IDENTIFICATION</scope>
</reference>
<evidence type="ECO:0000313" key="3">
    <source>
        <dbReference type="WBParaSite" id="SSLN_0002008401-mRNA-1"/>
    </source>
</evidence>
<dbReference type="AlphaFoldDB" id="A0A183TSA7"/>
<organism evidence="3">
    <name type="scientific">Schistocephalus solidus</name>
    <name type="common">Tapeworm</name>
    <dbReference type="NCBI Taxonomy" id="70667"/>
    <lineage>
        <taxon>Eukaryota</taxon>
        <taxon>Metazoa</taxon>
        <taxon>Spiralia</taxon>
        <taxon>Lophotrochozoa</taxon>
        <taxon>Platyhelminthes</taxon>
        <taxon>Cestoda</taxon>
        <taxon>Eucestoda</taxon>
        <taxon>Diphyllobothriidea</taxon>
        <taxon>Diphyllobothriidae</taxon>
        <taxon>Schistocephalus</taxon>
    </lineage>
</organism>
<keyword evidence="2" id="KW-1185">Reference proteome</keyword>
<dbReference type="OrthoDB" id="10255582at2759"/>
<evidence type="ECO:0000313" key="2">
    <source>
        <dbReference type="Proteomes" id="UP000275846"/>
    </source>
</evidence>
<accession>A0A183TSA7</accession>